<keyword evidence="2" id="KW-0812">Transmembrane</keyword>
<dbReference type="GeneID" id="111085231"/>
<dbReference type="RefSeq" id="XP_022238549.1">
    <property type="nucleotide sequence ID" value="XM_022382841.1"/>
</dbReference>
<organism evidence="6 7">
    <name type="scientific">Limulus polyphemus</name>
    <name type="common">Atlantic horseshoe crab</name>
    <dbReference type="NCBI Taxonomy" id="6850"/>
    <lineage>
        <taxon>Eukaryota</taxon>
        <taxon>Metazoa</taxon>
        <taxon>Ecdysozoa</taxon>
        <taxon>Arthropoda</taxon>
        <taxon>Chelicerata</taxon>
        <taxon>Merostomata</taxon>
        <taxon>Xiphosura</taxon>
        <taxon>Limulidae</taxon>
        <taxon>Limulus</taxon>
    </lineage>
</organism>
<evidence type="ECO:0000256" key="1">
    <source>
        <dbReference type="ARBA" id="ARBA00004370"/>
    </source>
</evidence>
<dbReference type="SUPFAM" id="SSF81321">
    <property type="entry name" value="Family A G protein-coupled receptor-like"/>
    <property type="match status" value="1"/>
</dbReference>
<dbReference type="InterPro" id="IPR017452">
    <property type="entry name" value="GPCR_Rhodpsn_7TM"/>
</dbReference>
<keyword evidence="4" id="KW-0472">Membrane</keyword>
<evidence type="ECO:0000313" key="6">
    <source>
        <dbReference type="Proteomes" id="UP000694941"/>
    </source>
</evidence>
<accession>A0ABM1S4J4</accession>
<protein>
    <submittedName>
        <fullName evidence="7">Uncharacterized protein LOC111085231</fullName>
    </submittedName>
</protein>
<evidence type="ECO:0000313" key="7">
    <source>
        <dbReference type="RefSeq" id="XP_022238549.1"/>
    </source>
</evidence>
<evidence type="ECO:0000259" key="5">
    <source>
        <dbReference type="PROSITE" id="PS50262"/>
    </source>
</evidence>
<gene>
    <name evidence="7" type="primary">LOC111085231</name>
</gene>
<evidence type="ECO:0000256" key="4">
    <source>
        <dbReference type="ARBA" id="ARBA00023136"/>
    </source>
</evidence>
<name>A0ABM1S4J4_LIMPO</name>
<feature type="domain" description="G-protein coupled receptors family 1 profile" evidence="5">
    <location>
        <begin position="1"/>
        <end position="48"/>
    </location>
</feature>
<sequence>MPFQVIVLYSQFGHSSSMSGELPKWFPAVTYFATYFAYSNSALNPIIYGGFCTNFRQGLCAVLLCKGSEPSLRRPVGSQKSRSTVTSAVALGSFHRRRFAGTSRRGQMKFCTSTDMKLQNLTNKGNPVPRHSIRKNIEGQETTVEILPKNAITSKIDML</sequence>
<dbReference type="Gene3D" id="1.20.1070.10">
    <property type="entry name" value="Rhodopsin 7-helix transmembrane proteins"/>
    <property type="match status" value="1"/>
</dbReference>
<comment type="subcellular location">
    <subcellularLocation>
        <location evidence="1">Membrane</location>
    </subcellularLocation>
</comment>
<reference evidence="7" key="1">
    <citation type="submission" date="2025-08" db="UniProtKB">
        <authorList>
            <consortium name="RefSeq"/>
        </authorList>
    </citation>
    <scope>IDENTIFICATION</scope>
    <source>
        <tissue evidence="7">Muscle</tissue>
    </source>
</reference>
<evidence type="ECO:0000256" key="2">
    <source>
        <dbReference type="ARBA" id="ARBA00022692"/>
    </source>
</evidence>
<dbReference type="Proteomes" id="UP000694941">
    <property type="component" value="Unplaced"/>
</dbReference>
<proteinExistence type="predicted"/>
<keyword evidence="3" id="KW-1133">Transmembrane helix</keyword>
<dbReference type="PROSITE" id="PS50262">
    <property type="entry name" value="G_PROTEIN_RECEP_F1_2"/>
    <property type="match status" value="1"/>
</dbReference>
<keyword evidence="6" id="KW-1185">Reference proteome</keyword>
<evidence type="ECO:0000256" key="3">
    <source>
        <dbReference type="ARBA" id="ARBA00022989"/>
    </source>
</evidence>